<accession>A0A0E9T0Y3</accession>
<reference evidence="1" key="2">
    <citation type="journal article" date="2015" name="Fish Shellfish Immunol.">
        <title>Early steps in the European eel (Anguilla anguilla)-Vibrio vulnificus interaction in the gills: Role of the RtxA13 toxin.</title>
        <authorList>
            <person name="Callol A."/>
            <person name="Pajuelo D."/>
            <person name="Ebbesson L."/>
            <person name="Teles M."/>
            <person name="MacKenzie S."/>
            <person name="Amaro C."/>
        </authorList>
    </citation>
    <scope>NUCLEOTIDE SEQUENCE</scope>
</reference>
<dbReference type="EMBL" id="GBXM01061323">
    <property type="protein sequence ID" value="JAH47254.1"/>
    <property type="molecule type" value="Transcribed_RNA"/>
</dbReference>
<proteinExistence type="predicted"/>
<reference evidence="1" key="1">
    <citation type="submission" date="2014-11" db="EMBL/GenBank/DDBJ databases">
        <authorList>
            <person name="Amaro Gonzalez C."/>
        </authorList>
    </citation>
    <scope>NUCLEOTIDE SEQUENCE</scope>
</reference>
<organism evidence="1">
    <name type="scientific">Anguilla anguilla</name>
    <name type="common">European freshwater eel</name>
    <name type="synonym">Muraena anguilla</name>
    <dbReference type="NCBI Taxonomy" id="7936"/>
    <lineage>
        <taxon>Eukaryota</taxon>
        <taxon>Metazoa</taxon>
        <taxon>Chordata</taxon>
        <taxon>Craniata</taxon>
        <taxon>Vertebrata</taxon>
        <taxon>Euteleostomi</taxon>
        <taxon>Actinopterygii</taxon>
        <taxon>Neopterygii</taxon>
        <taxon>Teleostei</taxon>
        <taxon>Anguilliformes</taxon>
        <taxon>Anguillidae</taxon>
        <taxon>Anguilla</taxon>
    </lineage>
</organism>
<sequence>MLVKIQFQLRQRIVYSVRFSAHMKTSF</sequence>
<protein>
    <submittedName>
        <fullName evidence="1">Uncharacterized protein</fullName>
    </submittedName>
</protein>
<name>A0A0E9T0Y3_ANGAN</name>
<dbReference type="AlphaFoldDB" id="A0A0E9T0Y3"/>
<evidence type="ECO:0000313" key="1">
    <source>
        <dbReference type="EMBL" id="JAH47254.1"/>
    </source>
</evidence>